<gene>
    <name evidence="6" type="ORF">JCM5805K_0711</name>
</gene>
<dbReference type="InterPro" id="IPR036649">
    <property type="entry name" value="Pyrophosphatase_sf"/>
</dbReference>
<evidence type="ECO:0000256" key="4">
    <source>
        <dbReference type="ARBA" id="ARBA00022801"/>
    </source>
</evidence>
<proteinExistence type="predicted"/>
<dbReference type="SUPFAM" id="SSF50324">
    <property type="entry name" value="Inorganic pyrophosphatase"/>
    <property type="match status" value="1"/>
</dbReference>
<name>A0A0B8QXE5_LACLL</name>
<keyword evidence="4" id="KW-0378">Hydrolase</keyword>
<dbReference type="RefSeq" id="WP_023189537.1">
    <property type="nucleotide sequence ID" value="NZ_BAABQR010000001.1"/>
</dbReference>
<dbReference type="EC" id="3.6.1.1" evidence="2"/>
<accession>A0A0B8QXE5</accession>
<protein>
    <recommendedName>
        <fullName evidence="2">inorganic diphosphatase</fullName>
        <ecNumber evidence="2">3.6.1.1</ecNumber>
    </recommendedName>
</protein>
<comment type="caution">
    <text evidence="6">The sequence shown here is derived from an EMBL/GenBank/DDBJ whole genome shotgun (WGS) entry which is preliminary data.</text>
</comment>
<dbReference type="Gene3D" id="3.90.80.10">
    <property type="entry name" value="Inorganic pyrophosphatase"/>
    <property type="match status" value="1"/>
</dbReference>
<dbReference type="InterPro" id="IPR008162">
    <property type="entry name" value="Pyrophosphatase"/>
</dbReference>
<dbReference type="GO" id="GO:0006796">
    <property type="term" value="P:phosphate-containing compound metabolic process"/>
    <property type="evidence" value="ECO:0007669"/>
    <property type="project" value="InterPro"/>
</dbReference>
<organism evidence="6 7">
    <name type="scientific">Lactococcus lactis subsp. lactis</name>
    <name type="common">Streptococcus lactis</name>
    <dbReference type="NCBI Taxonomy" id="1360"/>
    <lineage>
        <taxon>Bacteria</taxon>
        <taxon>Bacillati</taxon>
        <taxon>Bacillota</taxon>
        <taxon>Bacilli</taxon>
        <taxon>Lactobacillales</taxon>
        <taxon>Streptococcaceae</taxon>
        <taxon>Lactococcus</taxon>
    </lineage>
</organism>
<dbReference type="Pfam" id="PF00719">
    <property type="entry name" value="Pyrophosphatase"/>
    <property type="match status" value="1"/>
</dbReference>
<evidence type="ECO:0000256" key="3">
    <source>
        <dbReference type="ARBA" id="ARBA00022723"/>
    </source>
</evidence>
<keyword evidence="3" id="KW-0479">Metal-binding</keyword>
<dbReference type="GO" id="GO:0000287">
    <property type="term" value="F:magnesium ion binding"/>
    <property type="evidence" value="ECO:0007669"/>
    <property type="project" value="InterPro"/>
</dbReference>
<evidence type="ECO:0000256" key="2">
    <source>
        <dbReference type="ARBA" id="ARBA00012146"/>
    </source>
</evidence>
<sequence>MTEIFSVLSVKMEVDMKIYTAKMDRPMGYVHHGTTYPINYGYIEGIIAGDGEEQDVYILSNLPENQKALQTFTGKLIAIVHRKDDVEDKWVLTSPTENFTKSEIEKAVHFQEQYFDSEIEMVK</sequence>
<evidence type="ECO:0000256" key="1">
    <source>
        <dbReference type="ARBA" id="ARBA00001946"/>
    </source>
</evidence>
<dbReference type="GO" id="GO:0005737">
    <property type="term" value="C:cytoplasm"/>
    <property type="evidence" value="ECO:0007669"/>
    <property type="project" value="InterPro"/>
</dbReference>
<evidence type="ECO:0000256" key="5">
    <source>
        <dbReference type="ARBA" id="ARBA00022842"/>
    </source>
</evidence>
<dbReference type="GO" id="GO:0004427">
    <property type="term" value="F:inorganic diphosphate phosphatase activity"/>
    <property type="evidence" value="ECO:0007669"/>
    <property type="project" value="UniProtKB-EC"/>
</dbReference>
<comment type="cofactor">
    <cofactor evidence="1">
        <name>Mg(2+)</name>
        <dbReference type="ChEBI" id="CHEBI:18420"/>
    </cofactor>
</comment>
<dbReference type="EMBL" id="BBSI01000017">
    <property type="protein sequence ID" value="GAM79603.1"/>
    <property type="molecule type" value="Genomic_DNA"/>
</dbReference>
<keyword evidence="5" id="KW-0460">Magnesium</keyword>
<reference evidence="6 7" key="1">
    <citation type="submission" date="2015-01" db="EMBL/GenBank/DDBJ databases">
        <title>Lactococcus lactis subsp.lactis JCM 5805 whole genome shotgun sequence.</title>
        <authorList>
            <person name="Fujii T."/>
            <person name="Tomita Y."/>
            <person name="Ikushima S."/>
            <person name="Fujiwara D."/>
        </authorList>
    </citation>
    <scope>NUCLEOTIDE SEQUENCE [LARGE SCALE GENOMIC DNA]</scope>
    <source>
        <strain evidence="6 7">JCM 5805</strain>
    </source>
</reference>
<dbReference type="AlphaFoldDB" id="A0A0B8QXE5"/>
<evidence type="ECO:0000313" key="7">
    <source>
        <dbReference type="Proteomes" id="UP000031847"/>
    </source>
</evidence>
<dbReference type="Proteomes" id="UP000031847">
    <property type="component" value="Unassembled WGS sequence"/>
</dbReference>
<evidence type="ECO:0000313" key="6">
    <source>
        <dbReference type="EMBL" id="GAM79603.1"/>
    </source>
</evidence>